<reference evidence="3 4" key="1">
    <citation type="submission" date="2016-09" db="EMBL/GenBank/DDBJ databases">
        <title>Pseudonocardia autotrophica DSM535, a candidate organism with high potential of specific P450 cytochromes.</title>
        <authorList>
            <person name="Grumaz C."/>
            <person name="Vainshtein Y."/>
            <person name="Kirstahler P."/>
            <person name="Sohn K."/>
        </authorList>
    </citation>
    <scope>NUCLEOTIDE SEQUENCE [LARGE SCALE GENOMIC DNA]</scope>
    <source>
        <strain evidence="3 4">DSM 535</strain>
    </source>
</reference>
<feature type="domain" description="DUF1023" evidence="2">
    <location>
        <begin position="286"/>
        <end position="451"/>
    </location>
</feature>
<dbReference type="Proteomes" id="UP000194360">
    <property type="component" value="Unassembled WGS sequence"/>
</dbReference>
<evidence type="ECO:0000313" key="4">
    <source>
        <dbReference type="Proteomes" id="UP000194360"/>
    </source>
</evidence>
<sequence>MPSLSELLAADPGAWLRRAGAWDALSRDLAARADDLDRTGHAALPGRWTGADADRAREQQDALRARLTTDGAVATRAGEVLGRHAGEVLAAQRRIVQAALAVHPLLDVDLASGTVSVPAVTRGIATVFAVGGPAVVRLLAVENLRFGNAVRSALAEAARSDAATTAALHALRPAAPGGVPAVAPAGAAAARTWWAGLPEGERDRLTRTRPDLVGGTDGIPAAARDRANRIRLDAERSRLRAHADRLRMAGDDDGAERAEAGLAGLDAVSRRLDAGDATLMGLDRGSGNGRVALAVGDPERAAHVVTHVPGTGTGWTSAKEDLRRVDATRDAARDAAGDGEVAAVLWTGYDAPADLAGATDGREADRAAADLRRFQDGLRTGHDGPVHLTAVGHSYGSLVLGRAAGPGIAADDVVFVGSPGVGVPHASELGVPTDRVWATTARNDPIQHAPGTEVFSTSRGQAPTGLVHGANPAGAGFGGTVFDSAPGPLGRDRFDDPATPTDESEWMSAHSAYWDPGTPGLHTIGRIVAGTATR</sequence>
<dbReference type="AlphaFoldDB" id="A0A1Y2MME9"/>
<dbReference type="InterPro" id="IPR010427">
    <property type="entry name" value="DUF1023"/>
</dbReference>
<dbReference type="Gene3D" id="1.20.1260.20">
    <property type="entry name" value="PPE superfamily"/>
    <property type="match status" value="1"/>
</dbReference>
<dbReference type="Pfam" id="PF06259">
    <property type="entry name" value="Abhydrolase_8"/>
    <property type="match status" value="1"/>
</dbReference>
<feature type="region of interest" description="Disordered" evidence="1">
    <location>
        <begin position="484"/>
        <end position="503"/>
    </location>
</feature>
<proteinExistence type="predicted"/>
<dbReference type="RefSeq" id="WP_085915558.1">
    <property type="nucleotide sequence ID" value="NZ_AP018920.1"/>
</dbReference>
<dbReference type="InterPro" id="IPR038332">
    <property type="entry name" value="PPE_sf"/>
</dbReference>
<dbReference type="InterPro" id="IPR029058">
    <property type="entry name" value="AB_hydrolase_fold"/>
</dbReference>
<gene>
    <name evidence="3" type="ORF">BG845_05429</name>
</gene>
<dbReference type="STRING" id="2074.BG845_05429"/>
<dbReference type="EMBL" id="MIGB01000040">
    <property type="protein sequence ID" value="OSY36352.1"/>
    <property type="molecule type" value="Genomic_DNA"/>
</dbReference>
<comment type="caution">
    <text evidence="3">The sequence shown here is derived from an EMBL/GenBank/DDBJ whole genome shotgun (WGS) entry which is preliminary data.</text>
</comment>
<evidence type="ECO:0000256" key="1">
    <source>
        <dbReference type="SAM" id="MobiDB-lite"/>
    </source>
</evidence>
<organism evidence="3 4">
    <name type="scientific">Pseudonocardia autotrophica</name>
    <name type="common">Amycolata autotrophica</name>
    <name type="synonym">Nocardia autotrophica</name>
    <dbReference type="NCBI Taxonomy" id="2074"/>
    <lineage>
        <taxon>Bacteria</taxon>
        <taxon>Bacillati</taxon>
        <taxon>Actinomycetota</taxon>
        <taxon>Actinomycetes</taxon>
        <taxon>Pseudonocardiales</taxon>
        <taxon>Pseudonocardiaceae</taxon>
        <taxon>Pseudonocardia</taxon>
    </lineage>
</organism>
<accession>A0A1Y2MME9</accession>
<dbReference type="OrthoDB" id="5969911at2"/>
<name>A0A1Y2MME9_PSEAH</name>
<dbReference type="SUPFAM" id="SSF53474">
    <property type="entry name" value="alpha/beta-Hydrolases"/>
    <property type="match status" value="1"/>
</dbReference>
<evidence type="ECO:0000259" key="2">
    <source>
        <dbReference type="Pfam" id="PF06259"/>
    </source>
</evidence>
<protein>
    <recommendedName>
        <fullName evidence="2">DUF1023 domain-containing protein</fullName>
    </recommendedName>
</protein>
<evidence type="ECO:0000313" key="3">
    <source>
        <dbReference type="EMBL" id="OSY36352.1"/>
    </source>
</evidence>
<keyword evidence="4" id="KW-1185">Reference proteome</keyword>